<accession>A0A6N2TNX9</accession>
<evidence type="ECO:0000313" key="1">
    <source>
        <dbReference type="EMBL" id="VYT07117.1"/>
    </source>
</evidence>
<reference evidence="1" key="1">
    <citation type="submission" date="2019-11" db="EMBL/GenBank/DDBJ databases">
        <authorList>
            <person name="Feng L."/>
        </authorList>
    </citation>
    <scope>NUCLEOTIDE SEQUENCE</scope>
    <source>
        <strain evidence="1">AMuciniphilaLFYP55</strain>
    </source>
</reference>
<dbReference type="Gene3D" id="3.40.50.300">
    <property type="entry name" value="P-loop containing nucleotide triphosphate hydrolases"/>
    <property type="match status" value="1"/>
</dbReference>
<dbReference type="InterPro" id="IPR027417">
    <property type="entry name" value="P-loop_NTPase"/>
</dbReference>
<gene>
    <name evidence="1" type="ORF">AMLFYP55_00500</name>
</gene>
<dbReference type="SUPFAM" id="SSF52540">
    <property type="entry name" value="P-loop containing nucleoside triphosphate hydrolases"/>
    <property type="match status" value="1"/>
</dbReference>
<evidence type="ECO:0008006" key="2">
    <source>
        <dbReference type="Google" id="ProtNLM"/>
    </source>
</evidence>
<dbReference type="OrthoDB" id="9788481at2"/>
<organism evidence="1">
    <name type="scientific">Akkermansia muciniphila</name>
    <dbReference type="NCBI Taxonomy" id="239935"/>
    <lineage>
        <taxon>Bacteria</taxon>
        <taxon>Pseudomonadati</taxon>
        <taxon>Verrucomicrobiota</taxon>
        <taxon>Verrucomicrobiia</taxon>
        <taxon>Verrucomicrobiales</taxon>
        <taxon>Akkermansiaceae</taxon>
        <taxon>Akkermansia</taxon>
    </lineage>
</organism>
<dbReference type="AlphaFoldDB" id="A0A6N2TNX9"/>
<dbReference type="EMBL" id="CACRSS010000016">
    <property type="protein sequence ID" value="VYT07117.1"/>
    <property type="molecule type" value="Genomic_DNA"/>
</dbReference>
<dbReference type="RefSeq" id="WP_102722369.1">
    <property type="nucleotide sequence ID" value="NZ_CACRSS010000016.1"/>
</dbReference>
<protein>
    <recommendedName>
        <fullName evidence="2">Adenylate kinase</fullName>
    </recommendedName>
</protein>
<proteinExistence type="predicted"/>
<sequence>MPRRDAGGGISGGGGTHTGKTLAAQRALEKYSYPYLSIDHLKMGLIRSGICPLAPESPDEELTPFLWSVIREIVKTAMENGQNLVVEGCYIPFDWKKDFTPACREQIRYVCLIFSEDYIQRHYHDIMDHANAIEQRMDEASCTRESLLRENRDNLEKCRQHGCDYLLIEESYNVDIVL</sequence>
<name>A0A6N2TNX9_9BACT</name>